<feature type="domain" description="RNA polymerase sigma factor 70 region 4 type 2" evidence="6">
    <location>
        <begin position="104"/>
        <end position="155"/>
    </location>
</feature>
<name>A0A9X2F528_9BACT</name>
<evidence type="ECO:0000313" key="8">
    <source>
        <dbReference type="Proteomes" id="UP001155241"/>
    </source>
</evidence>
<evidence type="ECO:0000256" key="1">
    <source>
        <dbReference type="ARBA" id="ARBA00010641"/>
    </source>
</evidence>
<dbReference type="Gene3D" id="1.10.1740.10">
    <property type="match status" value="1"/>
</dbReference>
<dbReference type="Pfam" id="PF08281">
    <property type="entry name" value="Sigma70_r4_2"/>
    <property type="match status" value="1"/>
</dbReference>
<dbReference type="InterPro" id="IPR014284">
    <property type="entry name" value="RNA_pol_sigma-70_dom"/>
</dbReference>
<dbReference type="InterPro" id="IPR014331">
    <property type="entry name" value="RNA_pol_sigma70_ECF_RHOBA"/>
</dbReference>
<dbReference type="Gene3D" id="1.10.10.10">
    <property type="entry name" value="Winged helix-like DNA-binding domain superfamily/Winged helix DNA-binding domain"/>
    <property type="match status" value="1"/>
</dbReference>
<dbReference type="AlphaFoldDB" id="A0A9X2F528"/>
<dbReference type="InterPro" id="IPR013249">
    <property type="entry name" value="RNA_pol_sigma70_r4_t2"/>
</dbReference>
<comment type="similarity">
    <text evidence="1">Belongs to the sigma-70 factor family. ECF subfamily.</text>
</comment>
<dbReference type="GO" id="GO:0003677">
    <property type="term" value="F:DNA binding"/>
    <property type="evidence" value="ECO:0007669"/>
    <property type="project" value="InterPro"/>
</dbReference>
<keyword evidence="8" id="KW-1185">Reference proteome</keyword>
<evidence type="ECO:0000256" key="3">
    <source>
        <dbReference type="ARBA" id="ARBA00023082"/>
    </source>
</evidence>
<gene>
    <name evidence="7" type="ORF">NG895_00280</name>
</gene>
<reference evidence="7" key="1">
    <citation type="submission" date="2022-06" db="EMBL/GenBank/DDBJ databases">
        <title>Aeoliella straminimaris, a novel planctomycete from sediments.</title>
        <authorList>
            <person name="Vitorino I.R."/>
            <person name="Lage O.M."/>
        </authorList>
    </citation>
    <scope>NUCLEOTIDE SEQUENCE</scope>
    <source>
        <strain evidence="7">ICT_H6.2</strain>
    </source>
</reference>
<accession>A0A9X2F528</accession>
<dbReference type="InterPro" id="IPR013324">
    <property type="entry name" value="RNA_pol_sigma_r3/r4-like"/>
</dbReference>
<keyword evidence="3" id="KW-0731">Sigma factor</keyword>
<evidence type="ECO:0000259" key="6">
    <source>
        <dbReference type="Pfam" id="PF08281"/>
    </source>
</evidence>
<dbReference type="EMBL" id="JAMXLR010000003">
    <property type="protein sequence ID" value="MCO6042330.1"/>
    <property type="molecule type" value="Genomic_DNA"/>
</dbReference>
<evidence type="ECO:0000259" key="5">
    <source>
        <dbReference type="Pfam" id="PF04542"/>
    </source>
</evidence>
<evidence type="ECO:0000256" key="4">
    <source>
        <dbReference type="ARBA" id="ARBA00023163"/>
    </source>
</evidence>
<dbReference type="GO" id="GO:0016987">
    <property type="term" value="F:sigma factor activity"/>
    <property type="evidence" value="ECO:0007669"/>
    <property type="project" value="UniProtKB-KW"/>
</dbReference>
<dbReference type="PANTHER" id="PTHR43133">
    <property type="entry name" value="RNA POLYMERASE ECF-TYPE SIGMA FACTO"/>
    <property type="match status" value="1"/>
</dbReference>
<dbReference type="Proteomes" id="UP001155241">
    <property type="component" value="Unassembled WGS sequence"/>
</dbReference>
<organism evidence="7 8">
    <name type="scientific">Aeoliella straminimaris</name>
    <dbReference type="NCBI Taxonomy" id="2954799"/>
    <lineage>
        <taxon>Bacteria</taxon>
        <taxon>Pseudomonadati</taxon>
        <taxon>Planctomycetota</taxon>
        <taxon>Planctomycetia</taxon>
        <taxon>Pirellulales</taxon>
        <taxon>Lacipirellulaceae</taxon>
        <taxon>Aeoliella</taxon>
    </lineage>
</organism>
<dbReference type="SUPFAM" id="SSF88946">
    <property type="entry name" value="Sigma2 domain of RNA polymerase sigma factors"/>
    <property type="match status" value="1"/>
</dbReference>
<proteinExistence type="inferred from homology"/>
<dbReference type="NCBIfam" id="TIGR02937">
    <property type="entry name" value="sigma70-ECF"/>
    <property type="match status" value="1"/>
</dbReference>
<dbReference type="NCBIfam" id="TIGR02989">
    <property type="entry name" value="Sig-70_gvs1"/>
    <property type="match status" value="1"/>
</dbReference>
<dbReference type="SUPFAM" id="SSF88659">
    <property type="entry name" value="Sigma3 and sigma4 domains of RNA polymerase sigma factors"/>
    <property type="match status" value="1"/>
</dbReference>
<evidence type="ECO:0000313" key="7">
    <source>
        <dbReference type="EMBL" id="MCO6042330.1"/>
    </source>
</evidence>
<sequence>MRELNVLWTQSHGAVLSYIRSIVVDFHRADDVLQETAATVAEKFDEYDRTLPFAPWALGIAKFKVLEYLRSSSRDRLVFSEEVAESIAGAFSELQIKASDTEIALEQCVSRVRGRPRKLLEMRYLRQTSVEDVAQATGMTSTAVRVALHRIRKSLLQCLQDQLPGLYGGNHLPRGRQ</sequence>
<dbReference type="Pfam" id="PF04542">
    <property type="entry name" value="Sigma70_r2"/>
    <property type="match status" value="1"/>
</dbReference>
<comment type="caution">
    <text evidence="7">The sequence shown here is derived from an EMBL/GenBank/DDBJ whole genome shotgun (WGS) entry which is preliminary data.</text>
</comment>
<feature type="domain" description="RNA polymerase sigma-70 region 2" evidence="5">
    <location>
        <begin position="8"/>
        <end position="74"/>
    </location>
</feature>
<dbReference type="InterPro" id="IPR036388">
    <property type="entry name" value="WH-like_DNA-bd_sf"/>
</dbReference>
<keyword evidence="4" id="KW-0804">Transcription</keyword>
<dbReference type="RefSeq" id="WP_252850432.1">
    <property type="nucleotide sequence ID" value="NZ_JAMXLR010000003.1"/>
</dbReference>
<dbReference type="GO" id="GO:0006352">
    <property type="term" value="P:DNA-templated transcription initiation"/>
    <property type="evidence" value="ECO:0007669"/>
    <property type="project" value="InterPro"/>
</dbReference>
<protein>
    <submittedName>
        <fullName evidence="7">Sigma-70 family RNA polymerase sigma factor</fullName>
    </submittedName>
</protein>
<dbReference type="InterPro" id="IPR013325">
    <property type="entry name" value="RNA_pol_sigma_r2"/>
</dbReference>
<dbReference type="InterPro" id="IPR039425">
    <property type="entry name" value="RNA_pol_sigma-70-like"/>
</dbReference>
<dbReference type="PANTHER" id="PTHR43133:SF51">
    <property type="entry name" value="RNA POLYMERASE SIGMA FACTOR"/>
    <property type="match status" value="1"/>
</dbReference>
<keyword evidence="2" id="KW-0805">Transcription regulation</keyword>
<evidence type="ECO:0000256" key="2">
    <source>
        <dbReference type="ARBA" id="ARBA00023015"/>
    </source>
</evidence>
<dbReference type="InterPro" id="IPR007627">
    <property type="entry name" value="RNA_pol_sigma70_r2"/>
</dbReference>